<dbReference type="Proteomes" id="UP000572984">
    <property type="component" value="Unassembled WGS sequence"/>
</dbReference>
<dbReference type="NCBIfam" id="NF040662">
    <property type="entry name" value="attach_TipJ_rel"/>
    <property type="match status" value="1"/>
</dbReference>
<evidence type="ECO:0000313" key="5">
    <source>
        <dbReference type="EMBL" id="MBA1157752.1"/>
    </source>
</evidence>
<evidence type="ECO:0008006" key="7">
    <source>
        <dbReference type="Google" id="ProtNLM"/>
    </source>
</evidence>
<name>A0A838BRZ4_9HYPH</name>
<accession>A0A838BRZ4</accession>
<evidence type="ECO:0000259" key="3">
    <source>
        <dbReference type="Pfam" id="PF13550"/>
    </source>
</evidence>
<sequence>MKSAVKHSLLVFDPEHHDVRVPEAGLVLPIAEHKTRKRKPTIEQLIAETGWQFNLPTVCKVNGQYLSRTEWASYKVAANDNVEFVSRPLGGSSGSGSSAKSIGAIVAMVALTALAPWAMGAIGLTGIAASIGSSLLIAGGAMAISHFLKPKAGGKTAENEELYSFGLGGNQARPLQPIPVLYGRTLSFPDFAAPRYSEFDGDKMTEYGLFALTCGDADVEEVRISDTRIWTKSGGYNQSFPGITIQIRKPGEKVTLFPVNVVTASEVTGIELNTTDTPAFTANAAGTLTKELLLDFVFPSGLYQEYKGEMYPASVRVLVHARPVNDAGAPIGESVRILDKTFTYTKNSQIRITERVEIPPGRYEIRARRTSESITGKQLNGGKVSGVDDIVWSALRAHIDGPNSFPRVTTIAIRVKASEALQGLMNGQIGVIATRIIPVWNGSGFVNQPSRSIAWAALDMWRNADYGAGLGLEQVDFQSFYAYDQLWTSLGHHFDYTFKEPQTLDDALETVLKAGRAVPAPVGDRLTIVRDEPRGIPRMIFTDYDIVRDSLSIDYTLADDDIADGIVGEYIDETTFKLAEVSSAPDGVTLAKPARVQLPGVQKRSQAAGLVRFMAGENQYRRVTVSWTARAEGRLLKRGDLVKLSCEEPETWGQSAEVVAYDDASRRITFDHDLEWDANALNHYVEIRAADGQPWGPVRVTRGTSDRIAIVNAQDFASEATRQGRSLAQAMARAPKADMPTAAFSPGEPRSFRVLITEGTPDTDGEHITLTGVLDDPIVYDVTETGVTPLPITPDVFSQAIPVITTLSGRVYQRGLSLVLQAGWQPAKGAIRYIADVSYDGGGTWVRAYEGDATTFEAIVAGAQTIRLRVAGVTGSNVTGVFSITEIDPPPLVLDDQFFIMKIRPDDLVPELSRDLDGMGLLDQIADLAGEGRTVAEEADDRARAAIKETALVKVTADKALAVFGTDVIAEYDNNGITVGQQFTAVADVTGQLVGAYKVQINGTNGFFGGFQLIGATGPEGQPISEFKIATDKFLIGAPGSGFGAEAVFSIGTRNGVGRMVLRGDFIADGSINANQIHVVSLSAVSANMGTLTAGVISLTGASGRIEIYD</sequence>
<keyword evidence="1" id="KW-0472">Membrane</keyword>
<keyword evidence="1" id="KW-0812">Transmembrane</keyword>
<feature type="domain" description="Tip attachment protein J central straight fiber" evidence="2">
    <location>
        <begin position="979"/>
        <end position="1081"/>
    </location>
</feature>
<proteinExistence type="predicted"/>
<keyword evidence="6" id="KW-1185">Reference proteome</keyword>
<feature type="domain" description="Tip attachment protein J HDII-ins2" evidence="4">
    <location>
        <begin position="268"/>
        <end position="400"/>
    </location>
</feature>
<keyword evidence="1" id="KW-1133">Transmembrane helix</keyword>
<organism evidence="5 6">
    <name type="scientific">Microvirga mediterraneensis</name>
    <dbReference type="NCBI Taxonomy" id="2754695"/>
    <lineage>
        <taxon>Bacteria</taxon>
        <taxon>Pseudomonadati</taxon>
        <taxon>Pseudomonadota</taxon>
        <taxon>Alphaproteobacteria</taxon>
        <taxon>Hyphomicrobiales</taxon>
        <taxon>Methylobacteriaceae</taxon>
        <taxon>Microvirga</taxon>
    </lineage>
</organism>
<gene>
    <name evidence="5" type="ORF">H0S73_16700</name>
</gene>
<dbReference type="RefSeq" id="WP_181053203.1">
    <property type="nucleotide sequence ID" value="NZ_JACDXJ010000001.1"/>
</dbReference>
<dbReference type="EMBL" id="JACDXJ010000001">
    <property type="protein sequence ID" value="MBA1157752.1"/>
    <property type="molecule type" value="Genomic_DNA"/>
</dbReference>
<evidence type="ECO:0000259" key="4">
    <source>
        <dbReference type="Pfam" id="PF24801"/>
    </source>
</evidence>
<dbReference type="AlphaFoldDB" id="A0A838BRZ4"/>
<comment type="caution">
    <text evidence="5">The sequence shown here is derived from an EMBL/GenBank/DDBJ whole genome shotgun (WGS) entry which is preliminary data.</text>
</comment>
<protein>
    <recommendedName>
        <fullName evidence="7">Tip attachment protein J domain-containing protein</fullName>
    </recommendedName>
</protein>
<dbReference type="Pfam" id="PF13550">
    <property type="entry name" value="Phage-tail_3"/>
    <property type="match status" value="1"/>
</dbReference>
<feature type="transmembrane region" description="Helical" evidence="1">
    <location>
        <begin position="126"/>
        <end position="148"/>
    </location>
</feature>
<evidence type="ECO:0000259" key="2">
    <source>
        <dbReference type="Pfam" id="PF09327"/>
    </source>
</evidence>
<feature type="domain" description="Tip attachment protein J" evidence="3">
    <location>
        <begin position="501"/>
        <end position="648"/>
    </location>
</feature>
<dbReference type="InterPro" id="IPR012675">
    <property type="entry name" value="Beta-grasp_dom_sf"/>
</dbReference>
<dbReference type="Gene3D" id="3.10.20.30">
    <property type="match status" value="1"/>
</dbReference>
<feature type="transmembrane region" description="Helical" evidence="1">
    <location>
        <begin position="102"/>
        <end position="120"/>
    </location>
</feature>
<dbReference type="Pfam" id="PF09327">
    <property type="entry name" value="Phage_Tail_Tip"/>
    <property type="match status" value="1"/>
</dbReference>
<dbReference type="InterPro" id="IPR055385">
    <property type="entry name" value="GpJ_HDII-ins2"/>
</dbReference>
<reference evidence="5 6" key="1">
    <citation type="submission" date="2020-07" db="EMBL/GenBank/DDBJ databases">
        <title>Draft genome and description of Microvirga mediterraneensis Marseille-Q2068 sp. nov.</title>
        <authorList>
            <person name="Boxberger M."/>
        </authorList>
    </citation>
    <scope>NUCLEOTIDE SEQUENCE [LARGE SCALE GENOMIC DNA]</scope>
    <source>
        <strain evidence="5 6">Marseille-Q2068</strain>
    </source>
</reference>
<evidence type="ECO:0000313" key="6">
    <source>
        <dbReference type="Proteomes" id="UP000572984"/>
    </source>
</evidence>
<dbReference type="Pfam" id="PF24801">
    <property type="entry name" value="FNIII-A_GpJ"/>
    <property type="match status" value="1"/>
</dbReference>
<dbReference type="InterPro" id="IPR032876">
    <property type="entry name" value="J_dom"/>
</dbReference>
<evidence type="ECO:0000256" key="1">
    <source>
        <dbReference type="SAM" id="Phobius"/>
    </source>
</evidence>
<dbReference type="InterPro" id="IPR015406">
    <property type="entry name" value="GpJ_CSF"/>
</dbReference>